<comment type="caution">
    <text evidence="1">The sequence shown here is derived from an EMBL/GenBank/DDBJ whole genome shotgun (WGS) entry which is preliminary data.</text>
</comment>
<name>A0A4U0W2Q8_9PEZI</name>
<dbReference type="AlphaFoldDB" id="A0A4U0W2Q8"/>
<accession>A0A4U0W2Q8</accession>
<reference evidence="1 2" key="1">
    <citation type="submission" date="2017-03" db="EMBL/GenBank/DDBJ databases">
        <title>Genomes of endolithic fungi from Antarctica.</title>
        <authorList>
            <person name="Coleine C."/>
            <person name="Masonjones S."/>
            <person name="Stajich J.E."/>
        </authorList>
    </citation>
    <scope>NUCLEOTIDE SEQUENCE [LARGE SCALE GENOMIC DNA]</scope>
    <source>
        <strain evidence="1 2">CCFEE 5184</strain>
    </source>
</reference>
<proteinExistence type="predicted"/>
<gene>
    <name evidence="1" type="ORF">B0A55_13039</name>
</gene>
<dbReference type="EMBL" id="NAJQ01001572">
    <property type="protein sequence ID" value="TKA56520.1"/>
    <property type="molecule type" value="Genomic_DNA"/>
</dbReference>
<organism evidence="1 2">
    <name type="scientific">Friedmanniomyces simplex</name>
    <dbReference type="NCBI Taxonomy" id="329884"/>
    <lineage>
        <taxon>Eukaryota</taxon>
        <taxon>Fungi</taxon>
        <taxon>Dikarya</taxon>
        <taxon>Ascomycota</taxon>
        <taxon>Pezizomycotina</taxon>
        <taxon>Dothideomycetes</taxon>
        <taxon>Dothideomycetidae</taxon>
        <taxon>Mycosphaerellales</taxon>
        <taxon>Teratosphaeriaceae</taxon>
        <taxon>Friedmanniomyces</taxon>
    </lineage>
</organism>
<dbReference type="STRING" id="329884.A0A4U0W2Q8"/>
<protein>
    <submittedName>
        <fullName evidence="1">Uncharacterized protein</fullName>
    </submittedName>
</protein>
<dbReference type="OrthoDB" id="5428038at2759"/>
<sequence>MRLRVPATAPSVSTAIWITDDILADAFHRFARVSHTHTTRRHGCNIPGPLEARRRHARRRMGLAPVAAAGGPPMVDIGALFGLGARPPAQPEKSWKWEAPSLHAPGLGAGAPSPPPMAATWLPISSDRHELQQRREQLGAVEDLMRAVKASQTAFRDLLSSHQHLEKLDVSVMQEIVAFLQSSKDEPQAQNGLTLTTWLAQRDIEQEALHAMALCIRDKARLRTLDEDQLRHVLAFLLGRIDGEAPSIEQAFAEALDALPASQRHSAVTELSRNFRTSFKLGKHNTDTIRTLFRILDSCQSLQGSHVQHSTWHQVYRRLGSLLRPAALAEHLCSLDRTDLAQVLLRYWVPRYLEQLNDGTAAELHDHGKFRRITIASRMRSRAEVHGIVHEYAQLWTSTPIAVGHGLDDGSKKHTDPLIDLLVMLAKWRKSYAIFLQDLLDMLSAVQTRGQVWTTFESVRRHPELGVPNSVAKTLVHYLAATSDPAHLHLAWEVFEAVPSLSVLECIDFTLQLIEHGLGTPDRIFHLLNKKTGPDIVKPEFRGKPQLALQSAHIDLAHLAAYAWAKQENTPSRVAFRRVWEVYRFLQDRGAPLSALMSRSLVRAGVVRPIQEGKNVSLAQMKYILALVQRLEGDDVAADLDRLVWPINKRLREPDNQAASARRTWWAGRVEDGIARAVRWRLRLWTRRRGAWYDADGP</sequence>
<evidence type="ECO:0000313" key="1">
    <source>
        <dbReference type="EMBL" id="TKA56520.1"/>
    </source>
</evidence>
<feature type="non-terminal residue" evidence="1">
    <location>
        <position position="698"/>
    </location>
</feature>
<keyword evidence="2" id="KW-1185">Reference proteome</keyword>
<dbReference type="Proteomes" id="UP000309340">
    <property type="component" value="Unassembled WGS sequence"/>
</dbReference>
<evidence type="ECO:0000313" key="2">
    <source>
        <dbReference type="Proteomes" id="UP000309340"/>
    </source>
</evidence>